<reference evidence="2 3" key="1">
    <citation type="journal article" date="2015" name="PLoS ONE">
        <title>Azotobacter Genomes: The Genome of Azotobacter chroococcum NCIMB 8003 (ATCC 4412).</title>
        <authorList>
            <person name="Robson R.L."/>
            <person name="Jones R."/>
            <person name="Robson R.M."/>
            <person name="Schwartz A."/>
            <person name="Richardson T.H."/>
        </authorList>
    </citation>
    <scope>NUCLEOTIDE SEQUENCE [LARGE SCALE GENOMIC DNA]</scope>
    <source>
        <strain evidence="2 3">NCIMB 8003</strain>
    </source>
</reference>
<evidence type="ECO:0000259" key="1">
    <source>
        <dbReference type="Pfam" id="PF09361"/>
    </source>
</evidence>
<dbReference type="Proteomes" id="UP000068210">
    <property type="component" value="Chromosome"/>
</dbReference>
<dbReference type="EMBL" id="CP010415">
    <property type="protein sequence ID" value="AJE23177.1"/>
    <property type="molecule type" value="Genomic_DNA"/>
</dbReference>
<organism evidence="2 3">
    <name type="scientific">Azotobacter chroococcum NCIMB 8003</name>
    <dbReference type="NCBI Taxonomy" id="1328314"/>
    <lineage>
        <taxon>Bacteria</taxon>
        <taxon>Pseudomonadati</taxon>
        <taxon>Pseudomonadota</taxon>
        <taxon>Gammaproteobacteria</taxon>
        <taxon>Pseudomonadales</taxon>
        <taxon>Pseudomonadaceae</taxon>
        <taxon>Azotobacter</taxon>
    </lineage>
</organism>
<dbReference type="InterPro" id="IPR018968">
    <property type="entry name" value="Phasin"/>
</dbReference>
<dbReference type="InterPro" id="IPR010127">
    <property type="entry name" value="Phasin_subfam-1"/>
</dbReference>
<dbReference type="Pfam" id="PF09361">
    <property type="entry name" value="Phasin_2"/>
    <property type="match status" value="1"/>
</dbReference>
<dbReference type="HOGENOM" id="CLU_1500584_0_0_6"/>
<accession>A0A0C4WW87</accession>
<dbReference type="NCBIfam" id="TIGR01841">
    <property type="entry name" value="phasin"/>
    <property type="match status" value="1"/>
</dbReference>
<protein>
    <submittedName>
        <fullName evidence="2">Phasin family protein</fullName>
    </submittedName>
</protein>
<feature type="domain" description="Phasin" evidence="1">
    <location>
        <begin position="9"/>
        <end position="103"/>
    </location>
</feature>
<dbReference type="KEGG" id="acx:Achr_37900"/>
<dbReference type="RefSeq" id="WP_082045518.1">
    <property type="nucleotide sequence ID" value="NZ_CP010415.1"/>
</dbReference>
<keyword evidence="3" id="KW-1185">Reference proteome</keyword>
<evidence type="ECO:0000313" key="2">
    <source>
        <dbReference type="EMBL" id="AJE23177.1"/>
    </source>
</evidence>
<dbReference type="AlphaFoldDB" id="A0A0C4WW87"/>
<evidence type="ECO:0000313" key="3">
    <source>
        <dbReference type="Proteomes" id="UP000068210"/>
    </source>
</evidence>
<gene>
    <name evidence="2" type="ORF">Achr_37900</name>
</gene>
<proteinExistence type="predicted"/>
<dbReference type="STRING" id="1328314.Achr_37900"/>
<sequence>MSIFDSKAFQNGQLSGLEAAQRLGEETIDSSERLVHLQFQALRLASDGFFAGWRRLLSVREPEAAAELSPAVQAERLLEYGRQVQELATAGQKVLFDLARQQMDSGTRQLRGMVAEVAKNAPADADPLVSVLETTAKGVDCLYGRSLKAAGQGVALADNVIRLSREAGRAAAGAVRPKG</sequence>
<name>A0A0C4WW87_9GAMM</name>